<dbReference type="RefSeq" id="WP_282217805.1">
    <property type="nucleotide sequence ID" value="NZ_CP118246.1"/>
</dbReference>
<dbReference type="PANTHER" id="PTHR13090:SF1">
    <property type="entry name" value="ARGININE-HYDROXYLASE NDUFAF5, MITOCHONDRIAL"/>
    <property type="match status" value="1"/>
</dbReference>
<dbReference type="Gene3D" id="3.40.50.150">
    <property type="entry name" value="Vaccinia Virus protein VP39"/>
    <property type="match status" value="1"/>
</dbReference>
<name>A0ABY7YJC8_9HYPH</name>
<dbReference type="InterPro" id="IPR029063">
    <property type="entry name" value="SAM-dependent_MTases_sf"/>
</dbReference>
<evidence type="ECO:0000313" key="4">
    <source>
        <dbReference type="EMBL" id="WDR01394.1"/>
    </source>
</evidence>
<evidence type="ECO:0000256" key="1">
    <source>
        <dbReference type="ARBA" id="ARBA00022603"/>
    </source>
</evidence>
<feature type="region of interest" description="Disordered" evidence="3">
    <location>
        <begin position="266"/>
        <end position="290"/>
    </location>
</feature>
<dbReference type="PANTHER" id="PTHR13090">
    <property type="entry name" value="ARGININE-HYDROXYLASE NDUFAF5, MITOCHONDRIAL"/>
    <property type="match status" value="1"/>
</dbReference>
<keyword evidence="5" id="KW-1185">Reference proteome</keyword>
<keyword evidence="1 4" id="KW-0489">Methyltransferase</keyword>
<evidence type="ECO:0000256" key="2">
    <source>
        <dbReference type="ARBA" id="ARBA00022679"/>
    </source>
</evidence>
<sequence length="290" mass="31296">MPALKALVVPAMQLPPRIFDRPLIARHLERRPNAVDDFVTTLILSDLDDRLVTLLRPFPAALILGPDAEALPKTATTGKGVIEFERVGTIAADAELPHFAQPAYDLIISILDLQMVNDVPGYLSQLARRLNPDGLFLAAALGGNTLSELREAFLVADSQLSGGAYPRVAPFIQVRDGGGLLQRAGLALPVADIETHIVRYANPLALMAEIKALGAANPLHDRPRKPATKQLLALASEAYIERDADPDGRVRATLEILWFSGWAPHESQQKPLAPGSATTSLKSVLEKPKT</sequence>
<dbReference type="GO" id="GO:0008168">
    <property type="term" value="F:methyltransferase activity"/>
    <property type="evidence" value="ECO:0007669"/>
    <property type="project" value="UniProtKB-KW"/>
</dbReference>
<accession>A0ABY7YJC8</accession>
<proteinExistence type="predicted"/>
<dbReference type="InterPro" id="IPR050602">
    <property type="entry name" value="Malonyl-ACP_OMT"/>
</dbReference>
<reference evidence="4 5" key="1">
    <citation type="submission" date="2023-02" db="EMBL/GenBank/DDBJ databases">
        <title>Devosia algicola sp. nov., isolated from the phycosphere of marine algae.</title>
        <authorList>
            <person name="Kim J.M."/>
            <person name="Lee J.K."/>
            <person name="Choi B.J."/>
            <person name="Bayburt H."/>
            <person name="Jeon C.O."/>
        </authorList>
    </citation>
    <scope>NUCLEOTIDE SEQUENCE [LARGE SCALE GENOMIC DNA]</scope>
    <source>
        <strain evidence="4 5">G20-9</strain>
    </source>
</reference>
<gene>
    <name evidence="4" type="ORF">PSQ19_11250</name>
</gene>
<keyword evidence="2" id="KW-0808">Transferase</keyword>
<dbReference type="GO" id="GO:0032259">
    <property type="term" value="P:methylation"/>
    <property type="evidence" value="ECO:0007669"/>
    <property type="project" value="UniProtKB-KW"/>
</dbReference>
<organism evidence="4 5">
    <name type="scientific">Devosia algicola</name>
    <dbReference type="NCBI Taxonomy" id="3026418"/>
    <lineage>
        <taxon>Bacteria</taxon>
        <taxon>Pseudomonadati</taxon>
        <taxon>Pseudomonadota</taxon>
        <taxon>Alphaproteobacteria</taxon>
        <taxon>Hyphomicrobiales</taxon>
        <taxon>Devosiaceae</taxon>
        <taxon>Devosia</taxon>
    </lineage>
</organism>
<protein>
    <submittedName>
        <fullName evidence="4">SAM-dependent methyltransferase</fullName>
    </submittedName>
</protein>
<dbReference type="SUPFAM" id="SSF53335">
    <property type="entry name" value="S-adenosyl-L-methionine-dependent methyltransferases"/>
    <property type="match status" value="1"/>
</dbReference>
<dbReference type="EMBL" id="CP118246">
    <property type="protein sequence ID" value="WDR01394.1"/>
    <property type="molecule type" value="Genomic_DNA"/>
</dbReference>
<evidence type="ECO:0000256" key="3">
    <source>
        <dbReference type="SAM" id="MobiDB-lite"/>
    </source>
</evidence>
<evidence type="ECO:0000313" key="5">
    <source>
        <dbReference type="Proteomes" id="UP001220530"/>
    </source>
</evidence>
<dbReference type="Proteomes" id="UP001220530">
    <property type="component" value="Chromosome"/>
</dbReference>